<protein>
    <recommendedName>
        <fullName evidence="3">Thioredoxin domain-containing protein</fullName>
    </recommendedName>
</protein>
<dbReference type="PROSITE" id="PS51352">
    <property type="entry name" value="THIOREDOXIN_2"/>
    <property type="match status" value="1"/>
</dbReference>
<accession>A0AAN7TG27</accession>
<dbReference type="CDD" id="cd02947">
    <property type="entry name" value="TRX_family"/>
    <property type="match status" value="1"/>
</dbReference>
<dbReference type="InterPro" id="IPR013766">
    <property type="entry name" value="Thioredoxin_domain"/>
</dbReference>
<evidence type="ECO:0000256" key="2">
    <source>
        <dbReference type="ARBA" id="ARBA00023157"/>
    </source>
</evidence>
<gene>
    <name evidence="4" type="ORF">LTR62_006802</name>
</gene>
<sequence length="113" mass="12594">MEELKDRNSYIKATNADGLAILEATTTWCTQCKAISPFVQQMMQKYPEARFYSYDTDSADDISQELGVSQMPTFHAFKDGDLVGSVTGAKAGELEKLIREGYGDGEIREVNQQ</sequence>
<dbReference type="InterPro" id="IPR036249">
    <property type="entry name" value="Thioredoxin-like_sf"/>
</dbReference>
<feature type="domain" description="Thioredoxin" evidence="3">
    <location>
        <begin position="1"/>
        <end position="103"/>
    </location>
</feature>
<evidence type="ECO:0000313" key="4">
    <source>
        <dbReference type="EMBL" id="KAK5109680.1"/>
    </source>
</evidence>
<proteinExistence type="inferred from homology"/>
<evidence type="ECO:0000256" key="1">
    <source>
        <dbReference type="ARBA" id="ARBA00008987"/>
    </source>
</evidence>
<organism evidence="4 5">
    <name type="scientific">Meristemomyces frigidus</name>
    <dbReference type="NCBI Taxonomy" id="1508187"/>
    <lineage>
        <taxon>Eukaryota</taxon>
        <taxon>Fungi</taxon>
        <taxon>Dikarya</taxon>
        <taxon>Ascomycota</taxon>
        <taxon>Pezizomycotina</taxon>
        <taxon>Dothideomycetes</taxon>
        <taxon>Dothideomycetidae</taxon>
        <taxon>Mycosphaerellales</taxon>
        <taxon>Teratosphaeriaceae</taxon>
        <taxon>Meristemomyces</taxon>
    </lineage>
</organism>
<comment type="caution">
    <text evidence="4">The sequence shown here is derived from an EMBL/GenBank/DDBJ whole genome shotgun (WGS) entry which is preliminary data.</text>
</comment>
<dbReference type="AlphaFoldDB" id="A0AAN7TG27"/>
<evidence type="ECO:0000259" key="3">
    <source>
        <dbReference type="PROSITE" id="PS51352"/>
    </source>
</evidence>
<name>A0AAN7TG27_9PEZI</name>
<dbReference type="PANTHER" id="PTHR46115">
    <property type="entry name" value="THIOREDOXIN-LIKE PROTEIN 1"/>
    <property type="match status" value="1"/>
</dbReference>
<dbReference type="Pfam" id="PF00085">
    <property type="entry name" value="Thioredoxin"/>
    <property type="match status" value="1"/>
</dbReference>
<evidence type="ECO:0000313" key="5">
    <source>
        <dbReference type="Proteomes" id="UP001310890"/>
    </source>
</evidence>
<dbReference type="SUPFAM" id="SSF52833">
    <property type="entry name" value="Thioredoxin-like"/>
    <property type="match status" value="1"/>
</dbReference>
<comment type="similarity">
    <text evidence="1">Belongs to the thioredoxin family.</text>
</comment>
<reference evidence="4" key="1">
    <citation type="submission" date="2023-08" db="EMBL/GenBank/DDBJ databases">
        <title>Black Yeasts Isolated from many extreme environments.</title>
        <authorList>
            <person name="Coleine C."/>
            <person name="Stajich J.E."/>
            <person name="Selbmann L."/>
        </authorList>
    </citation>
    <scope>NUCLEOTIDE SEQUENCE</scope>
    <source>
        <strain evidence="4">CCFEE 5401</strain>
    </source>
</reference>
<dbReference type="Gene3D" id="3.40.30.10">
    <property type="entry name" value="Glutaredoxin"/>
    <property type="match status" value="1"/>
</dbReference>
<dbReference type="EMBL" id="JAVRRL010000060">
    <property type="protein sequence ID" value="KAK5109680.1"/>
    <property type="molecule type" value="Genomic_DNA"/>
</dbReference>
<keyword evidence="2" id="KW-1015">Disulfide bond</keyword>
<dbReference type="Proteomes" id="UP001310890">
    <property type="component" value="Unassembled WGS sequence"/>
</dbReference>